<proteinExistence type="predicted"/>
<sequence>MAFDRNTKKCSEFTTNLKVGLRLFWVLLNVSSPFTKISGPNSIDFYTSDKELIKIHLKEFLGVDFSSTVYKIDWEDNISAIKLFKSGHVPSHEATILQLLNGKNIKYISKYVSILDISCLTTSSTFEMCS</sequence>
<protein>
    <submittedName>
        <fullName evidence="1">831_t:CDS:1</fullName>
    </submittedName>
</protein>
<dbReference type="OrthoDB" id="2366942at2759"/>
<reference evidence="1" key="1">
    <citation type="submission" date="2022-08" db="EMBL/GenBank/DDBJ databases">
        <authorList>
            <person name="Kallberg Y."/>
            <person name="Tangrot J."/>
            <person name="Rosling A."/>
        </authorList>
    </citation>
    <scope>NUCLEOTIDE SEQUENCE</scope>
    <source>
        <strain evidence="1">Wild A</strain>
    </source>
</reference>
<accession>A0A9W4WZK0</accession>
<keyword evidence="2" id="KW-1185">Reference proteome</keyword>
<evidence type="ECO:0000313" key="2">
    <source>
        <dbReference type="Proteomes" id="UP001153678"/>
    </source>
</evidence>
<dbReference type="Proteomes" id="UP001153678">
    <property type="component" value="Unassembled WGS sequence"/>
</dbReference>
<gene>
    <name evidence="1" type="ORF">FWILDA_LOCUS11436</name>
</gene>
<dbReference type="EMBL" id="CAMKVN010003241">
    <property type="protein sequence ID" value="CAI2184150.1"/>
    <property type="molecule type" value="Genomic_DNA"/>
</dbReference>
<comment type="caution">
    <text evidence="1">The sequence shown here is derived from an EMBL/GenBank/DDBJ whole genome shotgun (WGS) entry which is preliminary data.</text>
</comment>
<name>A0A9W4WZK0_9GLOM</name>
<organism evidence="1 2">
    <name type="scientific">Funneliformis geosporum</name>
    <dbReference type="NCBI Taxonomy" id="1117311"/>
    <lineage>
        <taxon>Eukaryota</taxon>
        <taxon>Fungi</taxon>
        <taxon>Fungi incertae sedis</taxon>
        <taxon>Mucoromycota</taxon>
        <taxon>Glomeromycotina</taxon>
        <taxon>Glomeromycetes</taxon>
        <taxon>Glomerales</taxon>
        <taxon>Glomeraceae</taxon>
        <taxon>Funneliformis</taxon>
    </lineage>
</organism>
<evidence type="ECO:0000313" key="1">
    <source>
        <dbReference type="EMBL" id="CAI2184150.1"/>
    </source>
</evidence>
<dbReference type="AlphaFoldDB" id="A0A9W4WZK0"/>